<feature type="region of interest" description="Disordered" evidence="1">
    <location>
        <begin position="418"/>
        <end position="442"/>
    </location>
</feature>
<reference evidence="3 4" key="1">
    <citation type="submission" date="2015-03" db="EMBL/GenBank/DDBJ databases">
        <title>Draft genome of the nematode, Opisthorchis viverrini.</title>
        <authorList>
            <person name="Mitreva M."/>
        </authorList>
    </citation>
    <scope>NUCLEOTIDE SEQUENCE [LARGE SCALE GENOMIC DNA]</scope>
    <source>
        <strain evidence="3">Khon Kaen</strain>
    </source>
</reference>
<evidence type="ECO:0000256" key="1">
    <source>
        <dbReference type="SAM" id="MobiDB-lite"/>
    </source>
</evidence>
<dbReference type="Proteomes" id="UP000243686">
    <property type="component" value="Unassembled WGS sequence"/>
</dbReference>
<keyword evidence="2" id="KW-1133">Transmembrane helix</keyword>
<feature type="region of interest" description="Disordered" evidence="1">
    <location>
        <begin position="360"/>
        <end position="383"/>
    </location>
</feature>
<protein>
    <submittedName>
        <fullName evidence="3">Uncharacterized protein</fullName>
    </submittedName>
</protein>
<proteinExistence type="predicted"/>
<organism evidence="3 4">
    <name type="scientific">Opisthorchis viverrini</name>
    <name type="common">Southeast Asian liver fluke</name>
    <dbReference type="NCBI Taxonomy" id="6198"/>
    <lineage>
        <taxon>Eukaryota</taxon>
        <taxon>Metazoa</taxon>
        <taxon>Spiralia</taxon>
        <taxon>Lophotrochozoa</taxon>
        <taxon>Platyhelminthes</taxon>
        <taxon>Trematoda</taxon>
        <taxon>Digenea</taxon>
        <taxon>Opisthorchiida</taxon>
        <taxon>Opisthorchiata</taxon>
        <taxon>Opisthorchiidae</taxon>
        <taxon>Opisthorchis</taxon>
    </lineage>
</organism>
<feature type="transmembrane region" description="Helical" evidence="2">
    <location>
        <begin position="1347"/>
        <end position="1368"/>
    </location>
</feature>
<sequence>MMQDPSPFPTDGLLRSGEFHSLHCECVHLLQEIHNQQYMAPNRATGSVGFPQVKNLTTFQMTYMELRRWLTRIRGLYQAKFNSSLCRSESCLHQFHCLLSFKPFAIKQQYLRVFGSRETDMSRLQTLGEVLLRELSGADSLGLDVQSGAIAGIDIADQLDEVNRLWQDTTAGLFASFGRDQVRCLRYIELDVQEIEAQLRSINRCTMKLKCQFPDLSSTDAFVGMSTLGTELKHVALSLLAAIAFQRIPADDVALVFQVVLYNACFPLLQLQHASLKQALRVLSSADQLLNLLLSTAIDPVIRGLAATIHSSESSRPGGYLHDPLKVRNLSAKINDLVQAGYDIWLTQIELRERWKVRSSGRASTDMHNSMRPEHQTTSDSRELSVGDMNICPMTSGFPTAPLVNNWFSPSQRNNPRSELKIYPPLSPAPHRHGNKDASSFSEKIDQCSPDSWAFSPAYKESGFGSASDGTTPSMFSSHLSCSASDRSAYLVEPFVADDAFVSICATHPIKPRSLSLDCLRSACSVHLIGTQQTDDAMATLTSDDLQAAVTPEIDLADGAKFFNTERGQLISSLYIVRSKSLPAGIGVPRCPRTIPKSSYSPRPSAFTPLQSSPVLCASTPHARFSDSPATHAINMEELALDLSRHGLCVNPADLDDSTFSDLLPSTTEADSGSMNTPVSFSLFSPSVNKPAHMGEGDVCMDKSDRATRERITNDGRLTANNELEWDDSGDIREMTTRSVSSDSGFGLHSVPAINVEIPNHIIDGTPDTFSWNVYDTNPPSVSRHSQRRASFTFVGTHHVDLELNHCASWHSSLNCTENKVLQSSSQIKDETRTRDAYLRKDPSNAQIKHGLSSSRNDLADSVSPSEKPMLTGSSETLLSLFTGKSVFGPRNPDRILSPGPSTHNAFFPFDAVGLTNGNARSFIRVLSQATVMNGVVVHKTDHELRLWVNPSLHSKFALCPLFHCVATPRGVLPTSSTELVHLLESLRQDARPLIDLMCRLDQGLVPVHANAEKGRTVLKSAETVDLEQERMQLDIDRSFLKYYDRCLDRWTSISDDLCDKYGVSPSRPGFTPPSDNTHLSEKSNNLENLNKDAILVGVFADWLSGLKARHAALRHKLDSRALWLDHLAGLNHEVDQSLSVLADRVKNAVERACSMIQTLRGNCSDQTHTGDETRGMPADQQMRFGRTQVLQTLGELRELGDQVSTVELRVGASHLMEDSFDLGYPANHLRHSSGSNLSIDINSSGLNTSVDSPPNEGTVQLLFRQTAVLRQRLKLAIKRLERAAVLIKLDFPVEESHSITPTTSCSTVTQTAQYEEDAPDQQDSQMPTDDGHHLSIPLDNNHSSTSSIFCYLVPFLLVFLCVFLVLFGKSPVPPFSFSCYPRTDMSVVDFSPNWFVRHMFCVYFPTSDRHVW</sequence>
<evidence type="ECO:0000256" key="2">
    <source>
        <dbReference type="SAM" id="Phobius"/>
    </source>
</evidence>
<feature type="non-terminal residue" evidence="3">
    <location>
        <position position="1413"/>
    </location>
</feature>
<feature type="region of interest" description="Disordered" evidence="1">
    <location>
        <begin position="842"/>
        <end position="871"/>
    </location>
</feature>
<name>A0A1S8WZT4_OPIVI</name>
<feature type="compositionally biased region" description="Polar residues" evidence="1">
    <location>
        <begin position="844"/>
        <end position="857"/>
    </location>
</feature>
<feature type="compositionally biased region" description="Low complexity" evidence="1">
    <location>
        <begin position="1299"/>
        <end position="1312"/>
    </location>
</feature>
<gene>
    <name evidence="3" type="ORF">X801_04213</name>
</gene>
<feature type="compositionally biased region" description="Basic and acidic residues" evidence="1">
    <location>
        <begin position="369"/>
        <end position="383"/>
    </location>
</feature>
<dbReference type="EMBL" id="KV892972">
    <property type="protein sequence ID" value="OON19911.1"/>
    <property type="molecule type" value="Genomic_DNA"/>
</dbReference>
<keyword evidence="4" id="KW-1185">Reference proteome</keyword>
<evidence type="ECO:0000313" key="4">
    <source>
        <dbReference type="Proteomes" id="UP000243686"/>
    </source>
</evidence>
<evidence type="ECO:0000313" key="3">
    <source>
        <dbReference type="EMBL" id="OON19911.1"/>
    </source>
</evidence>
<accession>A0A1S8WZT4</accession>
<keyword evidence="2" id="KW-0472">Membrane</keyword>
<feature type="region of interest" description="Disordered" evidence="1">
    <location>
        <begin position="1298"/>
        <end position="1337"/>
    </location>
</feature>
<keyword evidence="2" id="KW-0812">Transmembrane</keyword>